<evidence type="ECO:0000313" key="12">
    <source>
        <dbReference type="WBParaSite" id="SRAE_X000004700.1"/>
    </source>
</evidence>
<feature type="transmembrane region" description="Helical" evidence="9">
    <location>
        <begin position="7"/>
        <end position="28"/>
    </location>
</feature>
<organism evidence="10">
    <name type="scientific">Strongyloides ratti</name>
    <name type="common">Parasitic roundworm</name>
    <dbReference type="NCBI Taxonomy" id="34506"/>
    <lineage>
        <taxon>Eukaryota</taxon>
        <taxon>Metazoa</taxon>
        <taxon>Ecdysozoa</taxon>
        <taxon>Nematoda</taxon>
        <taxon>Chromadorea</taxon>
        <taxon>Rhabditida</taxon>
        <taxon>Tylenchina</taxon>
        <taxon>Panagrolaimomorpha</taxon>
        <taxon>Strongyloidoidea</taxon>
        <taxon>Strongyloididae</taxon>
        <taxon>Strongyloides</taxon>
    </lineage>
</organism>
<reference evidence="11" key="1">
    <citation type="submission" date="2014-09" db="EMBL/GenBank/DDBJ databases">
        <authorList>
            <person name="Martin A.A."/>
        </authorList>
    </citation>
    <scope>NUCLEOTIDE SEQUENCE</scope>
    <source>
        <strain evidence="11">ED321</strain>
    </source>
</reference>
<feature type="transmembrane region" description="Helical" evidence="9">
    <location>
        <begin position="333"/>
        <end position="355"/>
    </location>
</feature>
<keyword evidence="6 9" id="KW-1133">Transmembrane helix</keyword>
<proteinExistence type="inferred from homology"/>
<dbReference type="AlphaFoldDB" id="A0A090LLZ0"/>
<comment type="function">
    <text evidence="8 9">Intramembrane glycolipid transporter that operates in the biosynthetic pathway of dolichol-linked oligosaccharides, the glycan precursors employed in protein asparagine (N)-glycosylation. The sequential addition of sugars to dolichol pyrophosphate produces dolichol-linked oligosaccharides containing fourteen sugars, including two GlcNAcs, nine mannoses and three glucoses. Once assembled, the oligosaccharide is transferred from the lipid to nascent proteins by oligosaccharyltransferases. The assembly of dolichol-linked oligosaccharides begins on the cytosolic side of the endoplasmic reticulum membrane and finishes in its lumen. RFT1 could mediate the translocation of the cytosolically oriented intermediate DolPP-GlcNAc2Man5, produced by ALG11, into the ER lumen where dolichol-linked oligosaccharides assembly continues. However, the intramembrane lipid transporter activity could not be confirmed in vitro.</text>
</comment>
<dbReference type="PANTHER" id="PTHR13117">
    <property type="entry name" value="ENDOPLASMIC RETICULUM MULTISPAN TRANSMEMBRANE PROTEIN-RELATED"/>
    <property type="match status" value="1"/>
</dbReference>
<evidence type="ECO:0000256" key="5">
    <source>
        <dbReference type="ARBA" id="ARBA00022824"/>
    </source>
</evidence>
<dbReference type="WBParaSite" id="SRAE_X000004700.1">
    <property type="protein sequence ID" value="SRAE_X000004700.1"/>
    <property type="gene ID" value="WBGene00265601"/>
</dbReference>
<keyword evidence="4 9" id="KW-0812">Transmembrane</keyword>
<accession>A0A090LLZ0</accession>
<evidence type="ECO:0000313" key="10">
    <source>
        <dbReference type="EMBL" id="CEF70716.1"/>
    </source>
</evidence>
<feature type="transmembrane region" description="Helical" evidence="9">
    <location>
        <begin position="454"/>
        <end position="476"/>
    </location>
</feature>
<dbReference type="PANTHER" id="PTHR13117:SF5">
    <property type="entry name" value="PROTEIN RFT1 HOMOLOG"/>
    <property type="match status" value="1"/>
</dbReference>
<keyword evidence="7 9" id="KW-0472">Membrane</keyword>
<evidence type="ECO:0000256" key="8">
    <source>
        <dbReference type="ARBA" id="ARBA00045912"/>
    </source>
</evidence>
<comment type="pathway">
    <text evidence="2">Protein modification; protein glycosylation.</text>
</comment>
<reference evidence="10" key="2">
    <citation type="submission" date="2014-09" db="EMBL/GenBank/DDBJ databases">
        <authorList>
            <person name="Aslett A.Martin."/>
        </authorList>
    </citation>
    <scope>NUCLEOTIDE SEQUENCE</scope>
    <source>
        <strain evidence="10">ED321 Heterogonic</strain>
    </source>
</reference>
<dbReference type="InterPro" id="IPR007594">
    <property type="entry name" value="RFT1"/>
</dbReference>
<dbReference type="GO" id="GO:0034203">
    <property type="term" value="P:glycolipid translocation"/>
    <property type="evidence" value="ECO:0007669"/>
    <property type="project" value="TreeGrafter"/>
</dbReference>
<dbReference type="Proteomes" id="UP000035682">
    <property type="component" value="Unplaced"/>
</dbReference>
<feature type="transmembrane region" description="Helical" evidence="9">
    <location>
        <begin position="73"/>
        <end position="90"/>
    </location>
</feature>
<evidence type="ECO:0000256" key="9">
    <source>
        <dbReference type="RuleBase" id="RU365067"/>
    </source>
</evidence>
<evidence type="ECO:0000256" key="6">
    <source>
        <dbReference type="ARBA" id="ARBA00022989"/>
    </source>
</evidence>
<dbReference type="GO" id="GO:0005789">
    <property type="term" value="C:endoplasmic reticulum membrane"/>
    <property type="evidence" value="ECO:0007669"/>
    <property type="project" value="UniProtKB-SubCell"/>
</dbReference>
<dbReference type="CTD" id="36383094"/>
<comment type="subcellular location">
    <subcellularLocation>
        <location evidence="1 9">Endoplasmic reticulum membrane</location>
        <topology evidence="1 9">Multi-pass membrane protein</topology>
    </subcellularLocation>
</comment>
<evidence type="ECO:0000313" key="11">
    <source>
        <dbReference type="Proteomes" id="UP000035682"/>
    </source>
</evidence>
<dbReference type="WormBase" id="SRAE_X000004700">
    <property type="protein sequence ID" value="SRP05689"/>
    <property type="gene ID" value="WBGene00265601"/>
</dbReference>
<feature type="transmembrane region" description="Helical" evidence="9">
    <location>
        <begin position="428"/>
        <end position="448"/>
    </location>
</feature>
<reference evidence="12" key="3">
    <citation type="submission" date="2020-12" db="UniProtKB">
        <authorList>
            <consortium name="WormBaseParasite"/>
        </authorList>
    </citation>
    <scope>IDENTIFICATION</scope>
</reference>
<evidence type="ECO:0000256" key="1">
    <source>
        <dbReference type="ARBA" id="ARBA00004477"/>
    </source>
</evidence>
<evidence type="ECO:0000256" key="4">
    <source>
        <dbReference type="ARBA" id="ARBA00022692"/>
    </source>
</evidence>
<feature type="transmembrane region" description="Helical" evidence="9">
    <location>
        <begin position="34"/>
        <end position="52"/>
    </location>
</feature>
<gene>
    <name evidence="10 12 13" type="ORF">SRAE_X000004700</name>
</gene>
<dbReference type="GeneID" id="36383094"/>
<dbReference type="GO" id="GO:0006488">
    <property type="term" value="P:dolichol-linked oligosaccharide biosynthetic process"/>
    <property type="evidence" value="ECO:0007669"/>
    <property type="project" value="InterPro"/>
</dbReference>
<dbReference type="STRING" id="34506.A0A090LLZ0"/>
<name>A0A090LLZ0_STRRB</name>
<evidence type="ECO:0000256" key="7">
    <source>
        <dbReference type="ARBA" id="ARBA00023136"/>
    </source>
</evidence>
<feature type="transmembrane region" description="Helical" evidence="9">
    <location>
        <begin position="367"/>
        <end position="383"/>
    </location>
</feature>
<feature type="transmembrane region" description="Helical" evidence="9">
    <location>
        <begin position="296"/>
        <end position="313"/>
    </location>
</feature>
<feature type="transmembrane region" description="Helical" evidence="9">
    <location>
        <begin position="102"/>
        <end position="122"/>
    </location>
</feature>
<sequence length="496" mass="58639">MINHFKYVSNIQIILKLLIFCLHAYFFKKLDKEIYSFFFFQCFLLKKLLFWINQSFFDSERCLINKKKFKLRSIILLIFVSLISLIWYNLVGIPNKIYKVDYIYLLLIFASSIFIEILFHNYKKLSFNGLSNLRHSMENDIQLLCQNGITFTIFFLKLLTPPYSLVIGYLLGYFLHFFILIIFKNVLKVFCQNYTYQDNSKNWVKEEKCIDININNTSNYHITFFIAKCLILLTNNFSLNNQAVLCIIECFGNLLVEILFEPTLRIGKKFINTSSCNYKRISDDEVESFKNVLKPFILLGLILGLFITPYSYLLTKLIGDDFLKYNQGDKLLIFYFNYLILLSIDCILKYFILSTLKKNENNIYKKYFYLIFGIIVIIYYFAYQYNNNIGLLTVNIFLTLINIILSFKQIYSIEKKFLTPISTFLPSLNGIILLIFGYLTTQLSFIIFAKVDGILNNLTHLSIGGIMFIVIIFQFVQNEFPKYNPIIFFQEKLHCQ</sequence>
<keyword evidence="11" id="KW-1185">Reference proteome</keyword>
<dbReference type="RefSeq" id="XP_024509912.1">
    <property type="nucleotide sequence ID" value="XM_024644343.1"/>
</dbReference>
<evidence type="ECO:0000313" key="13">
    <source>
        <dbReference type="WormBase" id="SRAE_X000004700"/>
    </source>
</evidence>
<evidence type="ECO:0000256" key="3">
    <source>
        <dbReference type="ARBA" id="ARBA00010288"/>
    </source>
</evidence>
<feature type="transmembrane region" description="Helical" evidence="9">
    <location>
        <begin position="166"/>
        <end position="187"/>
    </location>
</feature>
<dbReference type="EMBL" id="LN609530">
    <property type="protein sequence ID" value="CEF70716.1"/>
    <property type="molecule type" value="Genomic_DNA"/>
</dbReference>
<comment type="similarity">
    <text evidence="3 9">Belongs to the RFT1 family.</text>
</comment>
<feature type="transmembrane region" description="Helical" evidence="9">
    <location>
        <begin position="389"/>
        <end position="407"/>
    </location>
</feature>
<dbReference type="Pfam" id="PF04506">
    <property type="entry name" value="Rft-1"/>
    <property type="match status" value="1"/>
</dbReference>
<protein>
    <recommendedName>
        <fullName evidence="9">Protein RFT1 homolog</fullName>
    </recommendedName>
</protein>
<keyword evidence="5" id="KW-0256">Endoplasmic reticulum</keyword>
<evidence type="ECO:0000256" key="2">
    <source>
        <dbReference type="ARBA" id="ARBA00004922"/>
    </source>
</evidence>